<feature type="domain" description="UBC core" evidence="1">
    <location>
        <begin position="15"/>
        <end position="110"/>
    </location>
</feature>
<protein>
    <submittedName>
        <fullName evidence="2">Ubiquitin-conjugating enzyme E2</fullName>
    </submittedName>
</protein>
<proteinExistence type="predicted"/>
<dbReference type="InterPro" id="IPR000608">
    <property type="entry name" value="UBC"/>
</dbReference>
<dbReference type="InterPro" id="IPR016135">
    <property type="entry name" value="UBQ-conjugating_enzyme/RWD"/>
</dbReference>
<organism evidence="2">
    <name type="scientific">Trepomonas sp. PC1</name>
    <dbReference type="NCBI Taxonomy" id="1076344"/>
    <lineage>
        <taxon>Eukaryota</taxon>
        <taxon>Metamonada</taxon>
        <taxon>Diplomonadida</taxon>
        <taxon>Hexamitidae</taxon>
        <taxon>Hexamitinae</taxon>
        <taxon>Trepomonas</taxon>
    </lineage>
</organism>
<sequence>MTNRDQALVQQLRLSAKNPNYKIFIPDKSKSYVWHISYKGPVESDFDGGIYHAVVDLEHYPQQAPKVAVVTPSGTYQVGENLCLIGITHYHPEGWSQGTSIEGIVNAVSAYMIYSSRAGDGIGMIRTSSEECKKLAQSSLKYSCKQCGCDHATLFTEKPKKKEEAEKVEQVKEVKVVQKKKIMMDLSDD</sequence>
<accession>A0A146KJ04</accession>
<dbReference type="Gene3D" id="3.10.110.10">
    <property type="entry name" value="Ubiquitin Conjugating Enzyme"/>
    <property type="match status" value="1"/>
</dbReference>
<dbReference type="SUPFAM" id="SSF54495">
    <property type="entry name" value="UBC-like"/>
    <property type="match status" value="1"/>
</dbReference>
<evidence type="ECO:0000259" key="1">
    <source>
        <dbReference type="Pfam" id="PF00179"/>
    </source>
</evidence>
<reference evidence="2" key="1">
    <citation type="submission" date="2015-07" db="EMBL/GenBank/DDBJ databases">
        <title>Adaptation to a free-living lifestyle via gene acquisitions in the diplomonad Trepomonas sp. PC1.</title>
        <authorList>
            <person name="Xu F."/>
            <person name="Jerlstrom-Hultqvist J."/>
            <person name="Kolisko M."/>
            <person name="Simpson A.G.B."/>
            <person name="Roger A.J."/>
            <person name="Svard S.G."/>
            <person name="Andersson J.O."/>
        </authorList>
    </citation>
    <scope>NUCLEOTIDE SEQUENCE</scope>
    <source>
        <strain evidence="2">PC1</strain>
    </source>
</reference>
<name>A0A146KJ04_9EUKA</name>
<dbReference type="EMBL" id="GDID01000792">
    <property type="protein sequence ID" value="JAP95814.1"/>
    <property type="molecule type" value="Transcribed_RNA"/>
</dbReference>
<dbReference type="Pfam" id="PF00179">
    <property type="entry name" value="UQ_con"/>
    <property type="match status" value="1"/>
</dbReference>
<evidence type="ECO:0000313" key="2">
    <source>
        <dbReference type="EMBL" id="JAP95814.1"/>
    </source>
</evidence>
<gene>
    <name evidence="2" type="ORF">TPC1_11058</name>
</gene>
<dbReference type="AlphaFoldDB" id="A0A146KJ04"/>